<dbReference type="GO" id="GO:0005254">
    <property type="term" value="F:chloride channel activity"/>
    <property type="evidence" value="ECO:0007669"/>
    <property type="project" value="InterPro"/>
</dbReference>
<dbReference type="Pfam" id="PF25539">
    <property type="entry name" value="Bestrophin_2"/>
    <property type="match status" value="2"/>
</dbReference>
<evidence type="ECO:0000256" key="4">
    <source>
        <dbReference type="ARBA" id="ARBA00022692"/>
    </source>
</evidence>
<keyword evidence="2" id="KW-0813">Transport</keyword>
<accession>A0A0G4I4L2</accession>
<sequence length="651" mass="69621">MSMSSRSLFFLSYFLLSPSCPFVVSFNNPSSSTTRQGRRRTPKEGREVNSTGAYLRRGLLFPSPPLDLSPRTTGNLPQADDRTTGASRHTSFATGVNPPGEKTSDRSEEAFHSHPKRPCSLPQDSSTGSPQPVQPSVPLLPHTQTAPPPSLHSSSRPQTEEGQSGLPPPPSVSQSGSSFEFPFLPPVWNSSLLEEDWGLRRWESSEGWLQALLSIGSSRITRRVRIHLVGAASWAALVAAVYAQLPSLPAFSEKAEQFVASMIALLLAFRTEQAYQRFSQGRALWSRVASLSRRAHQLAAFRVGALKKGLPSSSSSPPVGVDASEPGGFSPSSVSSSSSSTLMKQKKKSDVCALRILRCVGAFPLALKHHLRGEAGGDGIRELCDQGGLSVAELRRVHRLNSRNVALAVASRLCELARDTATAEIEAEAEVDGGSTGAEKVTSTAWLRGADRDVRELERERRQLHALCIAQELEAISAGLVEAVSQGECIARSGEPPCYGKQTSRLLSLFLLTLPFTLMHPDGDGGASLSLEGYPLQVGGGQISLASLIAPALSAFVAFGFFATEELAQMMASPFQRIETGKELLPLSPLALSLVQEAREAEARRLVFSSSGLSAHHSACLSPGVSSVEGAAGSPLNQQQAAWVAEDEEIQ</sequence>
<feature type="region of interest" description="Disordered" evidence="9">
    <location>
        <begin position="308"/>
        <end position="341"/>
    </location>
</feature>
<keyword evidence="4" id="KW-0812">Transmembrane</keyword>
<keyword evidence="10" id="KW-0732">Signal</keyword>
<feature type="signal peptide" evidence="10">
    <location>
        <begin position="1"/>
        <end position="25"/>
    </location>
</feature>
<feature type="coiled-coil region" evidence="8">
    <location>
        <begin position="447"/>
        <end position="474"/>
    </location>
</feature>
<evidence type="ECO:0000256" key="8">
    <source>
        <dbReference type="SAM" id="Coils"/>
    </source>
</evidence>
<reference evidence="11" key="1">
    <citation type="submission" date="2014-11" db="EMBL/GenBank/DDBJ databases">
        <authorList>
            <person name="Otto D Thomas"/>
            <person name="Naeem Raeece"/>
        </authorList>
    </citation>
    <scope>NUCLEOTIDE SEQUENCE</scope>
</reference>
<dbReference type="GO" id="GO:0005886">
    <property type="term" value="C:plasma membrane"/>
    <property type="evidence" value="ECO:0007669"/>
    <property type="project" value="UniProtKB-SubCell"/>
</dbReference>
<feature type="compositionally biased region" description="Low complexity" evidence="9">
    <location>
        <begin position="330"/>
        <end position="340"/>
    </location>
</feature>
<feature type="compositionally biased region" description="Low complexity" evidence="9">
    <location>
        <begin position="129"/>
        <end position="141"/>
    </location>
</feature>
<gene>
    <name evidence="11" type="ORF">Cvel_10917</name>
</gene>
<feature type="compositionally biased region" description="Polar residues" evidence="9">
    <location>
        <begin position="84"/>
        <end position="94"/>
    </location>
</feature>
<proteinExistence type="predicted"/>
<organism evidence="11">
    <name type="scientific">Chromera velia CCMP2878</name>
    <dbReference type="NCBI Taxonomy" id="1169474"/>
    <lineage>
        <taxon>Eukaryota</taxon>
        <taxon>Sar</taxon>
        <taxon>Alveolata</taxon>
        <taxon>Colpodellida</taxon>
        <taxon>Chromeraceae</taxon>
        <taxon>Chromera</taxon>
    </lineage>
</organism>
<dbReference type="PANTHER" id="PTHR33281">
    <property type="entry name" value="UPF0187 PROTEIN YNEE"/>
    <property type="match status" value="1"/>
</dbReference>
<protein>
    <recommendedName>
        <fullName evidence="12">Transmembrane protein</fullName>
    </recommendedName>
</protein>
<feature type="compositionally biased region" description="Polar residues" evidence="9">
    <location>
        <begin position="151"/>
        <end position="161"/>
    </location>
</feature>
<dbReference type="PANTHER" id="PTHR33281:SF19">
    <property type="entry name" value="VOLTAGE-DEPENDENT ANION CHANNEL-FORMING PROTEIN YNEE"/>
    <property type="match status" value="1"/>
</dbReference>
<feature type="chain" id="PRO_5005192140" description="Transmembrane protein" evidence="10">
    <location>
        <begin position="26"/>
        <end position="651"/>
    </location>
</feature>
<dbReference type="AlphaFoldDB" id="A0A0G4I4L2"/>
<evidence type="ECO:0000256" key="1">
    <source>
        <dbReference type="ARBA" id="ARBA00004651"/>
    </source>
</evidence>
<evidence type="ECO:0000256" key="2">
    <source>
        <dbReference type="ARBA" id="ARBA00022448"/>
    </source>
</evidence>
<name>A0A0G4I4L2_9ALVE</name>
<feature type="compositionally biased region" description="Basic and acidic residues" evidence="9">
    <location>
        <begin position="102"/>
        <end position="112"/>
    </location>
</feature>
<evidence type="ECO:0000256" key="9">
    <source>
        <dbReference type="SAM" id="MobiDB-lite"/>
    </source>
</evidence>
<evidence type="ECO:0000256" key="10">
    <source>
        <dbReference type="SAM" id="SignalP"/>
    </source>
</evidence>
<comment type="subcellular location">
    <subcellularLocation>
        <location evidence="1">Cell membrane</location>
        <topology evidence="1">Multi-pass membrane protein</topology>
    </subcellularLocation>
</comment>
<keyword evidence="7" id="KW-0472">Membrane</keyword>
<keyword evidence="8" id="KW-0175">Coiled coil</keyword>
<evidence type="ECO:0000256" key="6">
    <source>
        <dbReference type="ARBA" id="ARBA00023065"/>
    </source>
</evidence>
<keyword evidence="3" id="KW-1003">Cell membrane</keyword>
<evidence type="ECO:0008006" key="12">
    <source>
        <dbReference type="Google" id="ProtNLM"/>
    </source>
</evidence>
<evidence type="ECO:0000313" key="11">
    <source>
        <dbReference type="EMBL" id="CEM51886.1"/>
    </source>
</evidence>
<dbReference type="EMBL" id="CDMZ01005078">
    <property type="protein sequence ID" value="CEM51886.1"/>
    <property type="molecule type" value="Genomic_DNA"/>
</dbReference>
<feature type="region of interest" description="Disordered" evidence="9">
    <location>
        <begin position="27"/>
        <end position="177"/>
    </location>
</feature>
<evidence type="ECO:0000256" key="5">
    <source>
        <dbReference type="ARBA" id="ARBA00022989"/>
    </source>
</evidence>
<keyword evidence="5" id="KW-1133">Transmembrane helix</keyword>
<dbReference type="InterPro" id="IPR044669">
    <property type="entry name" value="YneE/VCCN1/2-like"/>
</dbReference>
<keyword evidence="6" id="KW-0406">Ion transport</keyword>
<dbReference type="PhylomeDB" id="A0A0G4I4L2"/>
<evidence type="ECO:0000256" key="3">
    <source>
        <dbReference type="ARBA" id="ARBA00022475"/>
    </source>
</evidence>
<dbReference type="VEuPathDB" id="CryptoDB:Cvel_10917"/>
<evidence type="ECO:0000256" key="7">
    <source>
        <dbReference type="ARBA" id="ARBA00023136"/>
    </source>
</evidence>